<proteinExistence type="predicted"/>
<dbReference type="Gene3D" id="3.60.20.10">
    <property type="entry name" value="Glutamine Phosphoribosylpyrophosphate, subunit 1, domain 1"/>
    <property type="match status" value="1"/>
</dbReference>
<comment type="caution">
    <text evidence="1">The sequence shown here is derived from an EMBL/GenBank/DDBJ whole genome shotgun (WGS) entry which is preliminary data.</text>
</comment>
<dbReference type="EMBL" id="BDIP01000349">
    <property type="protein sequence ID" value="GIQ81272.1"/>
    <property type="molecule type" value="Genomic_DNA"/>
</dbReference>
<dbReference type="Proteomes" id="UP000265618">
    <property type="component" value="Unassembled WGS sequence"/>
</dbReference>
<sequence length="78" mass="8145">MESESAYSFSLTTFSPSGKLGQLGHAQRAVNNGRISIGVKATDGCVLCADKKVGTELIDITSVNVVEVRGLVCLCLSV</sequence>
<name>A0A9K3CR41_9EUKA</name>
<dbReference type="SUPFAM" id="SSF56235">
    <property type="entry name" value="N-terminal nucleophile aminohydrolases (Ntn hydrolases)"/>
    <property type="match status" value="1"/>
</dbReference>
<evidence type="ECO:0000313" key="1">
    <source>
        <dbReference type="EMBL" id="GIQ81272.1"/>
    </source>
</evidence>
<reference evidence="1 2" key="1">
    <citation type="journal article" date="2018" name="PLoS ONE">
        <title>The draft genome of Kipferlia bialata reveals reductive genome evolution in fornicate parasites.</title>
        <authorList>
            <person name="Tanifuji G."/>
            <person name="Takabayashi S."/>
            <person name="Kume K."/>
            <person name="Takagi M."/>
            <person name="Nakayama T."/>
            <person name="Kamikawa R."/>
            <person name="Inagaki Y."/>
            <person name="Hashimoto T."/>
        </authorList>
    </citation>
    <scope>NUCLEOTIDE SEQUENCE [LARGE SCALE GENOMIC DNA]</scope>
    <source>
        <strain evidence="1">NY0173</strain>
    </source>
</reference>
<dbReference type="AlphaFoldDB" id="A0A9K3CR41"/>
<gene>
    <name evidence="1" type="ORF">KIPB_002205</name>
</gene>
<evidence type="ECO:0008006" key="3">
    <source>
        <dbReference type="Google" id="ProtNLM"/>
    </source>
</evidence>
<evidence type="ECO:0000313" key="2">
    <source>
        <dbReference type="Proteomes" id="UP000265618"/>
    </source>
</evidence>
<protein>
    <recommendedName>
        <fullName evidence="3">Proteasome alpha-type subunits domain-containing protein</fullName>
    </recommendedName>
</protein>
<dbReference type="OrthoDB" id="431557at2759"/>
<organism evidence="1 2">
    <name type="scientific">Kipferlia bialata</name>
    <dbReference type="NCBI Taxonomy" id="797122"/>
    <lineage>
        <taxon>Eukaryota</taxon>
        <taxon>Metamonada</taxon>
        <taxon>Carpediemonas-like organisms</taxon>
        <taxon>Kipferlia</taxon>
    </lineage>
</organism>
<keyword evidence="2" id="KW-1185">Reference proteome</keyword>
<dbReference type="InterPro" id="IPR029055">
    <property type="entry name" value="Ntn_hydrolases_N"/>
</dbReference>
<accession>A0A9K3CR41</accession>